<dbReference type="EMBL" id="CH473950">
    <property type="protein sequence ID" value="EDM16464.1"/>
    <property type="molecule type" value="Genomic_DNA"/>
</dbReference>
<dbReference type="Proteomes" id="UP000234681">
    <property type="component" value="Chromosome 7"/>
</dbReference>
<accession>A6HQV9</accession>
<feature type="non-terminal residue" evidence="1">
    <location>
        <position position="59"/>
    </location>
</feature>
<reference evidence="1 2" key="1">
    <citation type="submission" date="2005-09" db="EMBL/GenBank/DDBJ databases">
        <authorList>
            <person name="Mural R.J."/>
            <person name="Li P.W."/>
            <person name="Adams M.D."/>
            <person name="Amanatides P.G."/>
            <person name="Baden-Tillson H."/>
            <person name="Barnstead M."/>
            <person name="Chin S.H."/>
            <person name="Dew I."/>
            <person name="Evans C.A."/>
            <person name="Ferriera S."/>
            <person name="Flanigan M."/>
            <person name="Fosler C."/>
            <person name="Glodek A."/>
            <person name="Gu Z."/>
            <person name="Holt R.A."/>
            <person name="Jennings D."/>
            <person name="Kraft C.L."/>
            <person name="Lu F."/>
            <person name="Nguyen T."/>
            <person name="Nusskern D.R."/>
            <person name="Pfannkoch C.M."/>
            <person name="Sitter C."/>
            <person name="Sutton G.G."/>
            <person name="Venter J.C."/>
            <person name="Wang Z."/>
            <person name="Woodage T."/>
            <person name="Zheng X.H."/>
            <person name="Zhong F."/>
        </authorList>
    </citation>
    <scope>NUCLEOTIDE SEQUENCE [LARGE SCALE GENOMIC DNA]</scope>
    <source>
        <strain>BN</strain>
        <strain evidence="2">Sprague-Dawley</strain>
    </source>
</reference>
<evidence type="ECO:0000313" key="1">
    <source>
        <dbReference type="EMBL" id="EDM16464.1"/>
    </source>
</evidence>
<protein>
    <submittedName>
        <fullName evidence="1">RCG59612, isoform CRA_b</fullName>
    </submittedName>
</protein>
<gene>
    <name evidence="1" type="ORF">rCG_59612</name>
</gene>
<evidence type="ECO:0000313" key="2">
    <source>
        <dbReference type="Proteomes" id="UP000234681"/>
    </source>
</evidence>
<organism evidence="1 2">
    <name type="scientific">Rattus norvegicus</name>
    <name type="common">Rat</name>
    <dbReference type="NCBI Taxonomy" id="10116"/>
    <lineage>
        <taxon>Eukaryota</taxon>
        <taxon>Metazoa</taxon>
        <taxon>Chordata</taxon>
        <taxon>Craniata</taxon>
        <taxon>Vertebrata</taxon>
        <taxon>Euteleostomi</taxon>
        <taxon>Mammalia</taxon>
        <taxon>Eutheria</taxon>
        <taxon>Euarchontoglires</taxon>
        <taxon>Glires</taxon>
        <taxon>Rodentia</taxon>
        <taxon>Myomorpha</taxon>
        <taxon>Muroidea</taxon>
        <taxon>Muridae</taxon>
        <taxon>Murinae</taxon>
        <taxon>Rattus</taxon>
    </lineage>
</organism>
<sequence length="59" mass="6594">MYLYPAMSFFPAQACSLPSRTPLPPCTWALLRLSPPLPSPASLSLGIKQKQPWAKYNFI</sequence>
<proteinExistence type="predicted"/>
<dbReference type="AlphaFoldDB" id="A6HQV9"/>
<name>A6HQV9_RAT</name>